<feature type="region of interest" description="Disordered" evidence="6">
    <location>
        <begin position="1"/>
        <end position="24"/>
    </location>
</feature>
<evidence type="ECO:0000259" key="7">
    <source>
        <dbReference type="PROSITE" id="PS50157"/>
    </source>
</evidence>
<dbReference type="InterPro" id="IPR003604">
    <property type="entry name" value="Matrin/U1-like-C_Znf_C2H2"/>
</dbReference>
<dbReference type="GO" id="GO:0000981">
    <property type="term" value="F:DNA-binding transcription factor activity, RNA polymerase II-specific"/>
    <property type="evidence" value="ECO:0007669"/>
    <property type="project" value="TreeGrafter"/>
</dbReference>
<dbReference type="InterPro" id="IPR013087">
    <property type="entry name" value="Znf_C2H2_type"/>
</dbReference>
<feature type="domain" description="C2H2-type" evidence="7">
    <location>
        <begin position="370"/>
        <end position="394"/>
    </location>
</feature>
<dbReference type="GO" id="GO:0008270">
    <property type="term" value="F:zinc ion binding"/>
    <property type="evidence" value="ECO:0007669"/>
    <property type="project" value="UniProtKB-KW"/>
</dbReference>
<accession>A0A8H7UYM1</accession>
<organism evidence="8 9">
    <name type="scientific">Mucor plumbeus</name>
    <dbReference type="NCBI Taxonomy" id="97098"/>
    <lineage>
        <taxon>Eukaryota</taxon>
        <taxon>Fungi</taxon>
        <taxon>Fungi incertae sedis</taxon>
        <taxon>Mucoromycota</taxon>
        <taxon>Mucoromycotina</taxon>
        <taxon>Mucoromycetes</taxon>
        <taxon>Mucorales</taxon>
        <taxon>Mucorineae</taxon>
        <taxon>Mucoraceae</taxon>
        <taxon>Mucor</taxon>
    </lineage>
</organism>
<dbReference type="AlphaFoldDB" id="A0A8H7UYM1"/>
<evidence type="ECO:0000256" key="4">
    <source>
        <dbReference type="ARBA" id="ARBA00022833"/>
    </source>
</evidence>
<feature type="domain" description="C2H2-type" evidence="7">
    <location>
        <begin position="261"/>
        <end position="289"/>
    </location>
</feature>
<dbReference type="Pfam" id="PF12874">
    <property type="entry name" value="zf-met"/>
    <property type="match status" value="5"/>
</dbReference>
<feature type="domain" description="C2H2-type" evidence="7">
    <location>
        <begin position="214"/>
        <end position="242"/>
    </location>
</feature>
<keyword evidence="2" id="KW-0677">Repeat</keyword>
<evidence type="ECO:0000256" key="5">
    <source>
        <dbReference type="PROSITE-ProRule" id="PRU00042"/>
    </source>
</evidence>
<evidence type="ECO:0000256" key="1">
    <source>
        <dbReference type="ARBA" id="ARBA00022723"/>
    </source>
</evidence>
<gene>
    <name evidence="8" type="ORF">INT46_006329</name>
</gene>
<dbReference type="Gene3D" id="3.30.160.60">
    <property type="entry name" value="Classic Zinc Finger"/>
    <property type="match status" value="4"/>
</dbReference>
<dbReference type="OrthoDB" id="6077919at2759"/>
<keyword evidence="3 5" id="KW-0863">Zinc-finger</keyword>
<dbReference type="PROSITE" id="PS00028">
    <property type="entry name" value="ZINC_FINGER_C2H2_1"/>
    <property type="match status" value="9"/>
</dbReference>
<evidence type="ECO:0000256" key="6">
    <source>
        <dbReference type="SAM" id="MobiDB-lite"/>
    </source>
</evidence>
<dbReference type="GO" id="GO:0005634">
    <property type="term" value="C:nucleus"/>
    <property type="evidence" value="ECO:0007669"/>
    <property type="project" value="TreeGrafter"/>
</dbReference>
<dbReference type="PANTHER" id="PTHR24409">
    <property type="entry name" value="ZINC FINGER PROTEIN 142"/>
    <property type="match status" value="1"/>
</dbReference>
<dbReference type="SMART" id="SM00451">
    <property type="entry name" value="ZnF_U1"/>
    <property type="match status" value="4"/>
</dbReference>
<protein>
    <recommendedName>
        <fullName evidence="7">C2H2-type domain-containing protein</fullName>
    </recommendedName>
</protein>
<evidence type="ECO:0000313" key="9">
    <source>
        <dbReference type="Proteomes" id="UP000650833"/>
    </source>
</evidence>
<evidence type="ECO:0000256" key="3">
    <source>
        <dbReference type="ARBA" id="ARBA00022771"/>
    </source>
</evidence>
<dbReference type="Proteomes" id="UP000650833">
    <property type="component" value="Unassembled WGS sequence"/>
</dbReference>
<proteinExistence type="predicted"/>
<reference evidence="8" key="1">
    <citation type="submission" date="2020-12" db="EMBL/GenBank/DDBJ databases">
        <title>Metabolic potential, ecology and presence of endohyphal bacteria is reflected in genomic diversity of Mucoromycotina.</title>
        <authorList>
            <person name="Muszewska A."/>
            <person name="Okrasinska A."/>
            <person name="Steczkiewicz K."/>
            <person name="Drgas O."/>
            <person name="Orlowska M."/>
            <person name="Perlinska-Lenart U."/>
            <person name="Aleksandrzak-Piekarczyk T."/>
            <person name="Szatraj K."/>
            <person name="Zielenkiewicz U."/>
            <person name="Pilsyk S."/>
            <person name="Malc E."/>
            <person name="Mieczkowski P."/>
            <person name="Kruszewska J.S."/>
            <person name="Biernat P."/>
            <person name="Pawlowska J."/>
        </authorList>
    </citation>
    <scope>NUCLEOTIDE SEQUENCE</scope>
    <source>
        <strain evidence="8">CBS 226.32</strain>
    </source>
</reference>
<dbReference type="GO" id="GO:0000977">
    <property type="term" value="F:RNA polymerase II transcription regulatory region sequence-specific DNA binding"/>
    <property type="evidence" value="ECO:0007669"/>
    <property type="project" value="TreeGrafter"/>
</dbReference>
<dbReference type="PROSITE" id="PS50157">
    <property type="entry name" value="ZINC_FINGER_C2H2_2"/>
    <property type="match status" value="4"/>
</dbReference>
<comment type="caution">
    <text evidence="8">The sequence shown here is derived from an EMBL/GenBank/DDBJ whole genome shotgun (WGS) entry which is preliminary data.</text>
</comment>
<dbReference type="Pfam" id="PF00096">
    <property type="entry name" value="zf-C2H2"/>
    <property type="match status" value="1"/>
</dbReference>
<evidence type="ECO:0000256" key="2">
    <source>
        <dbReference type="ARBA" id="ARBA00022737"/>
    </source>
</evidence>
<feature type="domain" description="C2H2-type" evidence="7">
    <location>
        <begin position="502"/>
        <end position="529"/>
    </location>
</feature>
<dbReference type="EMBL" id="JAEPRC010000372">
    <property type="protein sequence ID" value="KAG2198937.1"/>
    <property type="molecule type" value="Genomic_DNA"/>
</dbReference>
<keyword evidence="4" id="KW-0862">Zinc</keyword>
<dbReference type="SMART" id="SM00355">
    <property type="entry name" value="ZnF_C2H2"/>
    <property type="match status" value="9"/>
</dbReference>
<dbReference type="PANTHER" id="PTHR24409:SF295">
    <property type="entry name" value="AZ2-RELATED"/>
    <property type="match status" value="1"/>
</dbReference>
<feature type="compositionally biased region" description="Basic and acidic residues" evidence="6">
    <location>
        <begin position="1"/>
        <end position="16"/>
    </location>
</feature>
<name>A0A8H7UYM1_9FUNG</name>
<evidence type="ECO:0000313" key="8">
    <source>
        <dbReference type="EMBL" id="KAG2198937.1"/>
    </source>
</evidence>
<sequence>MKLRDRLKQNVIEPKKKGSAADFSSNTARELTINNAKIMKDYPSFNESRFKMEENHKVTVKIKSDQNLNIRSLESPSQDDKNALKKVDSIDFKVKLESTTNFRAPSNISSDKPSLPPNTDYFYYYCIMCKKKMTDLKSVIDHLKSTHSIKYQRMSIKHIDLEPEINDPNFYCQTCETIFPSKPSYRSHLSKIHYMRFRRYKRRRTVPDPNSPNHYCRACNYTYPSKETYHLHLKSAHEMELPSLYSRKNPNTFSDWTNPDFYCASCNFTYKSKNSFLGHYEKIHDIKSPRKLSTTFFPVPNDTKNYCKICNITYKHKSHYKEHCHHLHGITFERVFANPDATPDFSDPNNYCKTCDRKVDNIPVVDDPSFNCHACDKTLSSKGCFKKHLLAIHSIGELIQNDDDSLEPEIDNPNFYCCVCNWRYRSLSYYREHLRGTHRMVLPPLASCSSDSDSFPSSIDPDLYCHDCKLRYNSYKYYRRHCRVAHIKISDDAVKLATTSDFYCAKCNRYYSTKGSLKLHLKRFHNRIM</sequence>
<keyword evidence="1" id="KW-0479">Metal-binding</keyword>
<keyword evidence="9" id="KW-1185">Reference proteome</keyword>